<comment type="caution">
    <text evidence="1">The sequence shown here is derived from an EMBL/GenBank/DDBJ whole genome shotgun (WGS) entry which is preliminary data.</text>
</comment>
<sequence>MKAQGYRDDDLAVAIGLTPNEFAKRMSKSVFGTDEIEKMIDILQIEDPETIFFK</sequence>
<dbReference type="EMBL" id="VOGB01000005">
    <property type="protein sequence ID" value="MQM73570.1"/>
    <property type="molecule type" value="Genomic_DNA"/>
</dbReference>
<name>A0A6L5GUW8_9FIRM</name>
<dbReference type="AlphaFoldDB" id="A0A6L5GUW8"/>
<evidence type="ECO:0000313" key="2">
    <source>
        <dbReference type="Proteomes" id="UP000473648"/>
    </source>
</evidence>
<dbReference type="Proteomes" id="UP000473648">
    <property type="component" value="Unassembled WGS sequence"/>
</dbReference>
<protein>
    <submittedName>
        <fullName evidence="1">DUF739 domain-containing protein</fullName>
    </submittedName>
</protein>
<gene>
    <name evidence="1" type="ORF">FRC53_09200</name>
</gene>
<proteinExistence type="predicted"/>
<accession>A0A6L5GUW8</accession>
<evidence type="ECO:0000313" key="1">
    <source>
        <dbReference type="EMBL" id="MQM73570.1"/>
    </source>
</evidence>
<organism evidence="1 2">
    <name type="scientific">Candidatus Pseudoramibacter fermentans</name>
    <dbReference type="NCBI Taxonomy" id="2594427"/>
    <lineage>
        <taxon>Bacteria</taxon>
        <taxon>Bacillati</taxon>
        <taxon>Bacillota</taxon>
        <taxon>Clostridia</taxon>
        <taxon>Eubacteriales</taxon>
        <taxon>Eubacteriaceae</taxon>
        <taxon>Pseudoramibacter</taxon>
    </lineage>
</organism>
<keyword evidence="2" id="KW-1185">Reference proteome</keyword>
<reference evidence="1" key="1">
    <citation type="journal article" date="2020" name="Appl. Environ. Microbiol.">
        <title>Medium-Chain Fatty Acid Synthesis by 'Candidatus Weimeria bifida' gen. nov., sp. nov., and 'Candidatus Pseudoramibacter fermentans' sp. nov.</title>
        <authorList>
            <person name="Scarborough M.J."/>
            <person name="Myers K.S."/>
            <person name="Donohue T.J."/>
            <person name="Noguera D.R."/>
        </authorList>
    </citation>
    <scope>NUCLEOTIDE SEQUENCE</scope>
    <source>
        <strain evidence="1">EUB1.1</strain>
    </source>
</reference>